<reference evidence="4 5" key="1">
    <citation type="journal article" date="2012" name="PLoS Pathog.">
        <title>Diverse lifestyles and strategies of plant pathogenesis encoded in the genomes of eighteen Dothideomycetes fungi.</title>
        <authorList>
            <person name="Ohm R.A."/>
            <person name="Feau N."/>
            <person name="Henrissat B."/>
            <person name="Schoch C.L."/>
            <person name="Horwitz B.A."/>
            <person name="Barry K.W."/>
            <person name="Condon B.J."/>
            <person name="Copeland A.C."/>
            <person name="Dhillon B."/>
            <person name="Glaser F."/>
            <person name="Hesse C.N."/>
            <person name="Kosti I."/>
            <person name="LaButti K."/>
            <person name="Lindquist E.A."/>
            <person name="Lucas S."/>
            <person name="Salamov A.A."/>
            <person name="Bradshaw R.E."/>
            <person name="Ciuffetti L."/>
            <person name="Hamelin R.C."/>
            <person name="Kema G.H.J."/>
            <person name="Lawrence C."/>
            <person name="Scott J.A."/>
            <person name="Spatafora J.W."/>
            <person name="Turgeon B.G."/>
            <person name="de Wit P.J.G.M."/>
            <person name="Zhong S."/>
            <person name="Goodwin S.B."/>
            <person name="Grigoriev I.V."/>
        </authorList>
    </citation>
    <scope>NUCLEOTIDE SEQUENCE [LARGE SCALE GENOMIC DNA]</scope>
    <source>
        <strain evidence="5">C5 / ATCC 48332 / race O</strain>
    </source>
</reference>
<reference evidence="5" key="2">
    <citation type="journal article" date="2013" name="PLoS Genet.">
        <title>Comparative genome structure, secondary metabolite, and effector coding capacity across Cochliobolus pathogens.</title>
        <authorList>
            <person name="Condon B.J."/>
            <person name="Leng Y."/>
            <person name="Wu D."/>
            <person name="Bushley K.E."/>
            <person name="Ohm R.A."/>
            <person name="Otillar R."/>
            <person name="Martin J."/>
            <person name="Schackwitz W."/>
            <person name="Grimwood J."/>
            <person name="MohdZainudin N."/>
            <person name="Xue C."/>
            <person name="Wang R."/>
            <person name="Manning V.A."/>
            <person name="Dhillon B."/>
            <person name="Tu Z.J."/>
            <person name="Steffenson B.J."/>
            <person name="Salamov A."/>
            <person name="Sun H."/>
            <person name="Lowry S."/>
            <person name="LaButti K."/>
            <person name="Han J."/>
            <person name="Copeland A."/>
            <person name="Lindquist E."/>
            <person name="Barry K."/>
            <person name="Schmutz J."/>
            <person name="Baker S.E."/>
            <person name="Ciuffetti L.M."/>
            <person name="Grigoriev I.V."/>
            <person name="Zhong S."/>
            <person name="Turgeon B.G."/>
        </authorList>
    </citation>
    <scope>NUCLEOTIDE SEQUENCE [LARGE SCALE GENOMIC DNA]</scope>
    <source>
        <strain evidence="5">C5 / ATCC 48332 / race O</strain>
    </source>
</reference>
<evidence type="ECO:0000256" key="2">
    <source>
        <dbReference type="SAM" id="Phobius"/>
    </source>
</evidence>
<feature type="signal peptide" evidence="3">
    <location>
        <begin position="1"/>
        <end position="23"/>
    </location>
</feature>
<name>M2UCY6_COCH5</name>
<keyword evidence="3" id="KW-0732">Signal</keyword>
<feature type="chain" id="PRO_5004027497" evidence="3">
    <location>
        <begin position="24"/>
        <end position="264"/>
    </location>
</feature>
<evidence type="ECO:0000256" key="1">
    <source>
        <dbReference type="SAM" id="MobiDB-lite"/>
    </source>
</evidence>
<protein>
    <submittedName>
        <fullName evidence="4">Uncharacterized protein</fullName>
    </submittedName>
</protein>
<accession>M2UCY6</accession>
<proteinExistence type="predicted"/>
<sequence>MAGDGAGGWLSLSTLLLFRTIAATRLPQAWHPISNTAHGVPANAQPDAASSTAARHASASSTLASPARYPIHMAWSRNRRCPGPVARMALLLLLLLLPFLFYVLPARVLLVHAPNHCRHCETLAGTLHMAPLHHTPAAIGARPTLASLPRPDRSLSHLACPAPEPRQRPFLLPPLSLLQMTMPSMYGYIHIHMASCPPLASASTTTRSLPLPSAPRPSVSCSSARIATRPTAPVRAAQSHHVFTNRSCPGLGIASSLLLIMNGL</sequence>
<keyword evidence="5" id="KW-1185">Reference proteome</keyword>
<keyword evidence="2" id="KW-1133">Transmembrane helix</keyword>
<keyword evidence="2" id="KW-0472">Membrane</keyword>
<feature type="region of interest" description="Disordered" evidence="1">
    <location>
        <begin position="41"/>
        <end position="61"/>
    </location>
</feature>
<evidence type="ECO:0000313" key="4">
    <source>
        <dbReference type="EMBL" id="EMD85767.1"/>
    </source>
</evidence>
<keyword evidence="2" id="KW-0812">Transmembrane</keyword>
<feature type="compositionally biased region" description="Low complexity" evidence="1">
    <location>
        <begin position="48"/>
        <end position="61"/>
    </location>
</feature>
<dbReference type="AlphaFoldDB" id="M2UCY6"/>
<dbReference type="HOGENOM" id="CLU_1053771_0_0_1"/>
<evidence type="ECO:0000313" key="5">
    <source>
        <dbReference type="Proteomes" id="UP000016936"/>
    </source>
</evidence>
<gene>
    <name evidence="4" type="ORF">COCHEDRAFT_1207743</name>
</gene>
<dbReference type="OrthoDB" id="10650823at2759"/>
<dbReference type="Proteomes" id="UP000016936">
    <property type="component" value="Unassembled WGS sequence"/>
</dbReference>
<evidence type="ECO:0000256" key="3">
    <source>
        <dbReference type="SAM" id="SignalP"/>
    </source>
</evidence>
<organism evidence="4 5">
    <name type="scientific">Cochliobolus heterostrophus (strain C5 / ATCC 48332 / race O)</name>
    <name type="common">Southern corn leaf blight fungus</name>
    <name type="synonym">Bipolaris maydis</name>
    <dbReference type="NCBI Taxonomy" id="701091"/>
    <lineage>
        <taxon>Eukaryota</taxon>
        <taxon>Fungi</taxon>
        <taxon>Dikarya</taxon>
        <taxon>Ascomycota</taxon>
        <taxon>Pezizomycotina</taxon>
        <taxon>Dothideomycetes</taxon>
        <taxon>Pleosporomycetidae</taxon>
        <taxon>Pleosporales</taxon>
        <taxon>Pleosporineae</taxon>
        <taxon>Pleosporaceae</taxon>
        <taxon>Bipolaris</taxon>
    </lineage>
</organism>
<feature type="transmembrane region" description="Helical" evidence="2">
    <location>
        <begin position="85"/>
        <end position="104"/>
    </location>
</feature>
<dbReference type="EMBL" id="KB445587">
    <property type="protein sequence ID" value="EMD85767.1"/>
    <property type="molecule type" value="Genomic_DNA"/>
</dbReference>